<name>A0A194RML1_PAPMA</name>
<gene>
    <name evidence="1" type="ORF">RR48_08727</name>
</gene>
<keyword evidence="2" id="KW-1185">Reference proteome</keyword>
<proteinExistence type="predicted"/>
<dbReference type="InterPro" id="IPR026193">
    <property type="entry name" value="NDUFV3"/>
</dbReference>
<dbReference type="AlphaFoldDB" id="A0A194RML1"/>
<dbReference type="FunCoup" id="A0A194RML1">
    <property type="interactions" value="7"/>
</dbReference>
<dbReference type="STRING" id="76193.A0A194RML1"/>
<dbReference type="KEGG" id="pmac:106708422"/>
<dbReference type="EMBL" id="KQ460154">
    <property type="protein sequence ID" value="KPJ17236.1"/>
    <property type="molecule type" value="Genomic_DNA"/>
</dbReference>
<reference evidence="1 2" key="1">
    <citation type="journal article" date="2015" name="Nat. Commun.">
        <title>Outbred genome sequencing and CRISPR/Cas9 gene editing in butterflies.</title>
        <authorList>
            <person name="Li X."/>
            <person name="Fan D."/>
            <person name="Zhang W."/>
            <person name="Liu G."/>
            <person name="Zhang L."/>
            <person name="Zhao L."/>
            <person name="Fang X."/>
            <person name="Chen L."/>
            <person name="Dong Y."/>
            <person name="Chen Y."/>
            <person name="Ding Y."/>
            <person name="Zhao R."/>
            <person name="Feng M."/>
            <person name="Zhu Y."/>
            <person name="Feng Y."/>
            <person name="Jiang X."/>
            <person name="Zhu D."/>
            <person name="Xiang H."/>
            <person name="Feng X."/>
            <person name="Li S."/>
            <person name="Wang J."/>
            <person name="Zhang G."/>
            <person name="Kronforst M.R."/>
            <person name="Wang W."/>
        </authorList>
    </citation>
    <scope>NUCLEOTIDE SEQUENCE [LARGE SCALE GENOMIC DNA]</scope>
    <source>
        <strain evidence="1">Ya'a_city_454_Pm</strain>
        <tissue evidence="1">Whole body</tissue>
    </source>
</reference>
<protein>
    <submittedName>
        <fullName evidence="1">Uncharacterized protein</fullName>
    </submittedName>
</protein>
<dbReference type="InParanoid" id="A0A194RML1"/>
<organism evidence="1 2">
    <name type="scientific">Papilio machaon</name>
    <name type="common">Old World swallowtail butterfly</name>
    <dbReference type="NCBI Taxonomy" id="76193"/>
    <lineage>
        <taxon>Eukaryota</taxon>
        <taxon>Metazoa</taxon>
        <taxon>Ecdysozoa</taxon>
        <taxon>Arthropoda</taxon>
        <taxon>Hexapoda</taxon>
        <taxon>Insecta</taxon>
        <taxon>Pterygota</taxon>
        <taxon>Neoptera</taxon>
        <taxon>Endopterygota</taxon>
        <taxon>Lepidoptera</taxon>
        <taxon>Glossata</taxon>
        <taxon>Ditrysia</taxon>
        <taxon>Papilionoidea</taxon>
        <taxon>Papilionidae</taxon>
        <taxon>Papilioninae</taxon>
        <taxon>Papilio</taxon>
    </lineage>
</organism>
<dbReference type="GO" id="GO:0005739">
    <property type="term" value="C:mitochondrion"/>
    <property type="evidence" value="ECO:0007669"/>
    <property type="project" value="InterPro"/>
</dbReference>
<accession>A0A194RML1</accession>
<evidence type="ECO:0000313" key="1">
    <source>
        <dbReference type="EMBL" id="KPJ17236.1"/>
    </source>
</evidence>
<dbReference type="Proteomes" id="UP000053240">
    <property type="component" value="Unassembled WGS sequence"/>
</dbReference>
<dbReference type="GO" id="GO:0045271">
    <property type="term" value="C:respiratory chain complex I"/>
    <property type="evidence" value="ECO:0007669"/>
    <property type="project" value="InterPro"/>
</dbReference>
<evidence type="ECO:0000313" key="2">
    <source>
        <dbReference type="Proteomes" id="UP000053240"/>
    </source>
</evidence>
<sequence length="103" mass="11089">MIARLCLRRNLNGAVIRYYNQGPGQNLGSGPSATTPSEIKSDVPGLSAAVILPTAEPVGPGVDPTKNGPYKVPEYFCYDSTSFFEAEIEMAKFRLPQPSAVKK</sequence>
<dbReference type="Pfam" id="PF15880">
    <property type="entry name" value="NDUFV3"/>
    <property type="match status" value="1"/>
</dbReference>